<dbReference type="PANTHER" id="PTHR34390">
    <property type="entry name" value="UPF0442 PROTEIN YJJB-RELATED"/>
    <property type="match status" value="1"/>
</dbReference>
<dbReference type="GO" id="GO:0005886">
    <property type="term" value="C:plasma membrane"/>
    <property type="evidence" value="ECO:0007669"/>
    <property type="project" value="UniProtKB-SubCell"/>
</dbReference>
<keyword evidence="5 8" id="KW-1133">Transmembrane helix</keyword>
<organism evidence="10 11">
    <name type="scientific">Candidatus Anaerotruncus excrementipullorum</name>
    <dbReference type="NCBI Taxonomy" id="2838465"/>
    <lineage>
        <taxon>Bacteria</taxon>
        <taxon>Bacillati</taxon>
        <taxon>Bacillota</taxon>
        <taxon>Clostridia</taxon>
        <taxon>Eubacteriales</taxon>
        <taxon>Oscillospiraceae</taxon>
        <taxon>Anaerotruncus</taxon>
    </lineage>
</organism>
<evidence type="ECO:0000256" key="3">
    <source>
        <dbReference type="ARBA" id="ARBA00022519"/>
    </source>
</evidence>
<evidence type="ECO:0000313" key="10">
    <source>
        <dbReference type="EMBL" id="HIX66435.1"/>
    </source>
</evidence>
<evidence type="ECO:0000313" key="11">
    <source>
        <dbReference type="Proteomes" id="UP000886800"/>
    </source>
</evidence>
<comment type="similarity">
    <text evidence="7">Belongs to the ThrE exporter (TC 2.A.79) family.</text>
</comment>
<dbReference type="Pfam" id="PF12821">
    <property type="entry name" value="ThrE_2"/>
    <property type="match status" value="1"/>
</dbReference>
<name>A0A9D1WTC3_9FIRM</name>
<keyword evidence="4 8" id="KW-0812">Transmembrane</keyword>
<dbReference type="AlphaFoldDB" id="A0A9D1WTC3"/>
<evidence type="ECO:0000259" key="9">
    <source>
        <dbReference type="Pfam" id="PF12821"/>
    </source>
</evidence>
<protein>
    <submittedName>
        <fullName evidence="10">Threonine/serine exporter family protein</fullName>
    </submittedName>
</protein>
<keyword evidence="3" id="KW-0997">Cell inner membrane</keyword>
<comment type="subcellular location">
    <subcellularLocation>
        <location evidence="1">Cell membrane</location>
        <topology evidence="1">Multi-pass membrane protein</topology>
    </subcellularLocation>
</comment>
<keyword evidence="2" id="KW-1003">Cell membrane</keyword>
<evidence type="ECO:0000256" key="2">
    <source>
        <dbReference type="ARBA" id="ARBA00022475"/>
    </source>
</evidence>
<dbReference type="EMBL" id="DXES01000193">
    <property type="protein sequence ID" value="HIX66435.1"/>
    <property type="molecule type" value="Genomic_DNA"/>
</dbReference>
<reference evidence="10" key="1">
    <citation type="journal article" date="2021" name="PeerJ">
        <title>Extensive microbial diversity within the chicken gut microbiome revealed by metagenomics and culture.</title>
        <authorList>
            <person name="Gilroy R."/>
            <person name="Ravi A."/>
            <person name="Getino M."/>
            <person name="Pursley I."/>
            <person name="Horton D.L."/>
            <person name="Alikhan N.F."/>
            <person name="Baker D."/>
            <person name="Gharbi K."/>
            <person name="Hall N."/>
            <person name="Watson M."/>
            <person name="Adriaenssens E.M."/>
            <person name="Foster-Nyarko E."/>
            <person name="Jarju S."/>
            <person name="Secka A."/>
            <person name="Antonio M."/>
            <person name="Oren A."/>
            <person name="Chaudhuri R.R."/>
            <person name="La Ragione R."/>
            <person name="Hildebrand F."/>
            <person name="Pallen M.J."/>
        </authorList>
    </citation>
    <scope>NUCLEOTIDE SEQUENCE</scope>
    <source>
        <strain evidence="10">CHK188-5543</strain>
    </source>
</reference>
<accession>A0A9D1WTC3</accession>
<feature type="transmembrane region" description="Helical" evidence="8">
    <location>
        <begin position="6"/>
        <end position="24"/>
    </location>
</feature>
<feature type="transmembrane region" description="Helical" evidence="8">
    <location>
        <begin position="122"/>
        <end position="143"/>
    </location>
</feature>
<sequence length="153" mass="16891">MTFSDFFWPCFYSFWGCVGFCLLFHIRPRRWMMPVASLGGAIAWGVYLLCSPAQNDIIQYFVAALAVTAYSEGMARLFKSPATCYLIVGLIPLVPGGGIYYTMEYGIRGDTMLFLENGMHTLGIAGALAIGVLMVSGIVRIAGARPRRDAERR</sequence>
<evidence type="ECO:0000256" key="8">
    <source>
        <dbReference type="SAM" id="Phobius"/>
    </source>
</evidence>
<dbReference type="InterPro" id="IPR024528">
    <property type="entry name" value="ThrE_2"/>
</dbReference>
<comment type="caution">
    <text evidence="10">The sequence shown here is derived from an EMBL/GenBank/DDBJ whole genome shotgun (WGS) entry which is preliminary data.</text>
</comment>
<evidence type="ECO:0000256" key="4">
    <source>
        <dbReference type="ARBA" id="ARBA00022692"/>
    </source>
</evidence>
<keyword evidence="6 8" id="KW-0472">Membrane</keyword>
<evidence type="ECO:0000256" key="7">
    <source>
        <dbReference type="ARBA" id="ARBA00034125"/>
    </source>
</evidence>
<dbReference type="Proteomes" id="UP000886800">
    <property type="component" value="Unassembled WGS sequence"/>
</dbReference>
<dbReference type="InterPro" id="IPR050539">
    <property type="entry name" value="ThrE_Dicarb/AminoAcid_Exp"/>
</dbReference>
<reference evidence="10" key="2">
    <citation type="submission" date="2021-04" db="EMBL/GenBank/DDBJ databases">
        <authorList>
            <person name="Gilroy R."/>
        </authorList>
    </citation>
    <scope>NUCLEOTIDE SEQUENCE</scope>
    <source>
        <strain evidence="10">CHK188-5543</strain>
    </source>
</reference>
<evidence type="ECO:0000256" key="1">
    <source>
        <dbReference type="ARBA" id="ARBA00004651"/>
    </source>
</evidence>
<feature type="domain" description="Threonine/Serine exporter ThrE" evidence="9">
    <location>
        <begin position="10"/>
        <end position="136"/>
    </location>
</feature>
<evidence type="ECO:0000256" key="6">
    <source>
        <dbReference type="ARBA" id="ARBA00023136"/>
    </source>
</evidence>
<dbReference type="PANTHER" id="PTHR34390:SF1">
    <property type="entry name" value="SUCCINATE TRANSPORTER SUBUNIT YJJB-RELATED"/>
    <property type="match status" value="1"/>
</dbReference>
<proteinExistence type="inferred from homology"/>
<gene>
    <name evidence="10" type="ORF">H9736_09325</name>
</gene>
<dbReference type="GO" id="GO:0015744">
    <property type="term" value="P:succinate transport"/>
    <property type="evidence" value="ECO:0007669"/>
    <property type="project" value="TreeGrafter"/>
</dbReference>
<evidence type="ECO:0000256" key="5">
    <source>
        <dbReference type="ARBA" id="ARBA00022989"/>
    </source>
</evidence>
<feature type="transmembrane region" description="Helical" evidence="8">
    <location>
        <begin position="31"/>
        <end position="51"/>
    </location>
</feature>
<feature type="transmembrane region" description="Helical" evidence="8">
    <location>
        <begin position="82"/>
        <end position="102"/>
    </location>
</feature>